<evidence type="ECO:0000256" key="6">
    <source>
        <dbReference type="SAM" id="MobiDB-lite"/>
    </source>
</evidence>
<evidence type="ECO:0000256" key="4">
    <source>
        <dbReference type="ARBA" id="ARBA00022989"/>
    </source>
</evidence>
<gene>
    <name evidence="8" type="ORF">NBH00_11000</name>
</gene>
<sequence length="495" mass="50793">MTPAGALAAVRGVPERFADVRAIVADIRPSDSAAHRGRRLAWRWLSMAVVAAAAAFAVVHAVVFAGALHHALRDGWPWVIAAIALEAGSLAGYVTLLHGLVSSASPRLRRRDSYDIALAGAAAMRLLPTAGLGGAAVTLWALRAHGLRGRHIGERLIVFLAVQYAVFMAALVLSGVAVATGVAAPPSGSALGVLGVVLGLAVTGAAVLLLAGPSVLVRTLVTLSGRPGAIGRIAGGAAAGGPVMHGALGQVLVLIRRPRPVLLGALAYWLLDVAVLYAMLGAFGARPAPAVVVLAYFLGTMANLIPLPGSLSAGLVGAQVALGGPAGPVLAAVLAYRAVAIWLPAAVGLLSIQSLRRSVDRWRKETAHQNSQPEGGDVHERGASKGTANISFGSESIRGSAAARSTEHDPGQAPCRDVMVLAYHTALGARDREQTCAADLAPVAHGRCPASPAGMALPRHHSAPDPRLTEAPMPGDEKYAVIPVPLTLRRERGER</sequence>
<reference evidence="8 9" key="1">
    <citation type="submission" date="2022-06" db="EMBL/GenBank/DDBJ databases">
        <title>Paraconexibacter antarcticus.</title>
        <authorList>
            <person name="Kim C.S."/>
        </authorList>
    </citation>
    <scope>NUCLEOTIDE SEQUENCE [LARGE SCALE GENOMIC DNA]</scope>
    <source>
        <strain evidence="8 9">02-257</strain>
    </source>
</reference>
<dbReference type="Proteomes" id="UP001056035">
    <property type="component" value="Chromosome"/>
</dbReference>
<keyword evidence="3 7" id="KW-0812">Transmembrane</keyword>
<name>A0ABY5DXF5_9ACTN</name>
<feature type="transmembrane region" description="Helical" evidence="7">
    <location>
        <begin position="290"/>
        <end position="309"/>
    </location>
</feature>
<evidence type="ECO:0000256" key="1">
    <source>
        <dbReference type="ARBA" id="ARBA00004651"/>
    </source>
</evidence>
<proteinExistence type="predicted"/>
<evidence type="ECO:0000256" key="5">
    <source>
        <dbReference type="ARBA" id="ARBA00023136"/>
    </source>
</evidence>
<keyword evidence="4 7" id="KW-1133">Transmembrane helix</keyword>
<organism evidence="8 9">
    <name type="scientific">Paraconexibacter antarcticus</name>
    <dbReference type="NCBI Taxonomy" id="2949664"/>
    <lineage>
        <taxon>Bacteria</taxon>
        <taxon>Bacillati</taxon>
        <taxon>Actinomycetota</taxon>
        <taxon>Thermoleophilia</taxon>
        <taxon>Solirubrobacterales</taxon>
        <taxon>Paraconexibacteraceae</taxon>
        <taxon>Paraconexibacter</taxon>
    </lineage>
</organism>
<dbReference type="RefSeq" id="WP_254573379.1">
    <property type="nucleotide sequence ID" value="NZ_CP098502.1"/>
</dbReference>
<evidence type="ECO:0000256" key="2">
    <source>
        <dbReference type="ARBA" id="ARBA00022475"/>
    </source>
</evidence>
<feature type="region of interest" description="Disordered" evidence="6">
    <location>
        <begin position="455"/>
        <end position="477"/>
    </location>
</feature>
<feature type="transmembrane region" description="Helical" evidence="7">
    <location>
        <begin position="233"/>
        <end position="255"/>
    </location>
</feature>
<evidence type="ECO:0000313" key="9">
    <source>
        <dbReference type="Proteomes" id="UP001056035"/>
    </source>
</evidence>
<evidence type="ECO:0000256" key="3">
    <source>
        <dbReference type="ARBA" id="ARBA00022692"/>
    </source>
</evidence>
<keyword evidence="2" id="KW-1003">Cell membrane</keyword>
<accession>A0ABY5DXF5</accession>
<dbReference type="EMBL" id="CP098502">
    <property type="protein sequence ID" value="UTI66713.1"/>
    <property type="molecule type" value="Genomic_DNA"/>
</dbReference>
<comment type="subcellular location">
    <subcellularLocation>
        <location evidence="1">Cell membrane</location>
        <topology evidence="1">Multi-pass membrane protein</topology>
    </subcellularLocation>
</comment>
<feature type="region of interest" description="Disordered" evidence="6">
    <location>
        <begin position="363"/>
        <end position="391"/>
    </location>
</feature>
<dbReference type="Pfam" id="PF03706">
    <property type="entry name" value="LPG_synthase_TM"/>
    <property type="match status" value="1"/>
</dbReference>
<dbReference type="PANTHER" id="PTHR39087">
    <property type="entry name" value="UPF0104 MEMBRANE PROTEIN MJ1595"/>
    <property type="match status" value="1"/>
</dbReference>
<feature type="transmembrane region" description="Helical" evidence="7">
    <location>
        <begin position="261"/>
        <end position="283"/>
    </location>
</feature>
<protein>
    <submittedName>
        <fullName evidence="8">YbhN family protein</fullName>
    </submittedName>
</protein>
<evidence type="ECO:0000256" key="7">
    <source>
        <dbReference type="SAM" id="Phobius"/>
    </source>
</evidence>
<keyword evidence="5 7" id="KW-0472">Membrane</keyword>
<feature type="transmembrane region" description="Helical" evidence="7">
    <location>
        <begin position="156"/>
        <end position="184"/>
    </location>
</feature>
<feature type="transmembrane region" description="Helical" evidence="7">
    <location>
        <begin position="329"/>
        <end position="352"/>
    </location>
</feature>
<feature type="transmembrane region" description="Helical" evidence="7">
    <location>
        <begin position="190"/>
        <end position="212"/>
    </location>
</feature>
<dbReference type="PANTHER" id="PTHR39087:SF2">
    <property type="entry name" value="UPF0104 MEMBRANE PROTEIN MJ1595"/>
    <property type="match status" value="1"/>
</dbReference>
<evidence type="ECO:0000313" key="8">
    <source>
        <dbReference type="EMBL" id="UTI66713.1"/>
    </source>
</evidence>
<keyword evidence="9" id="KW-1185">Reference proteome</keyword>
<feature type="transmembrane region" description="Helical" evidence="7">
    <location>
        <begin position="44"/>
        <end position="72"/>
    </location>
</feature>
<dbReference type="InterPro" id="IPR022791">
    <property type="entry name" value="L-PG_synthase/AglD"/>
</dbReference>
<feature type="transmembrane region" description="Helical" evidence="7">
    <location>
        <begin position="78"/>
        <end position="101"/>
    </location>
</feature>